<dbReference type="Pfam" id="PF00657">
    <property type="entry name" value="Lipase_GDSL"/>
    <property type="match status" value="1"/>
</dbReference>
<protein>
    <submittedName>
        <fullName evidence="9">GDSL esterase/lipase-like protein</fullName>
    </submittedName>
</protein>
<feature type="signal peptide" evidence="8">
    <location>
        <begin position="1"/>
        <end position="22"/>
    </location>
</feature>
<keyword evidence="3" id="KW-0964">Secreted</keyword>
<accession>A0A443N4Y6</accession>
<dbReference type="OrthoDB" id="1600564at2759"/>
<keyword evidence="6" id="KW-0442">Lipid degradation</keyword>
<evidence type="ECO:0000256" key="7">
    <source>
        <dbReference type="ARBA" id="ARBA00023098"/>
    </source>
</evidence>
<evidence type="ECO:0000256" key="5">
    <source>
        <dbReference type="ARBA" id="ARBA00022801"/>
    </source>
</evidence>
<proteinExistence type="inferred from homology"/>
<dbReference type="InterPro" id="IPR051238">
    <property type="entry name" value="GDSL_esterase/lipase"/>
</dbReference>
<comment type="caution">
    <text evidence="9">The sequence shown here is derived from an EMBL/GenBank/DDBJ whole genome shotgun (WGS) entry which is preliminary data.</text>
</comment>
<evidence type="ECO:0000256" key="8">
    <source>
        <dbReference type="SAM" id="SignalP"/>
    </source>
</evidence>
<dbReference type="AlphaFoldDB" id="A0A443N4Y6"/>
<evidence type="ECO:0000256" key="1">
    <source>
        <dbReference type="ARBA" id="ARBA00004613"/>
    </source>
</evidence>
<keyword evidence="5" id="KW-0378">Hydrolase</keyword>
<sequence length="368" mass="40304">MPHTFSYPLFLTFFLLLGLCSGGRRGEWERAEVTGMFVFGSSLVDNGNNNYVMNSSARADFLPYGIDFRSGPSGRFSNGRNPVDVLGQLLKLPRLLPPFSDPRTKGKRILHGVNFASGGSGILDQTGSLSGGVISLSQQVRNFENVTRPDFRAQLGGNDQQFSSHLSKSLFVIGTGGNDYLLNYFLRSGPTQKISLQDFTRTLITDLSQQLMKLYGLGARKFVVLSVQVMGCIPMVRASLASNGSCMEPLNEAAILFNSQLKSLVHTITPQMPGSNLVFVNSYQIIKSFMDNPKSKGFKETGKSCCQTDVVGILCKRGGQTCRDRDAHLFFDGLHPTDTVNAWIAKKAYGSNFDADVYPFNVSQLASL</sequence>
<evidence type="ECO:0000256" key="4">
    <source>
        <dbReference type="ARBA" id="ARBA00022729"/>
    </source>
</evidence>
<dbReference type="InterPro" id="IPR036514">
    <property type="entry name" value="SGNH_hydro_sf"/>
</dbReference>
<gene>
    <name evidence="9" type="ORF">CKAN_00187000</name>
</gene>
<organism evidence="9 10">
    <name type="scientific">Cinnamomum micranthum f. kanehirae</name>
    <dbReference type="NCBI Taxonomy" id="337451"/>
    <lineage>
        <taxon>Eukaryota</taxon>
        <taxon>Viridiplantae</taxon>
        <taxon>Streptophyta</taxon>
        <taxon>Embryophyta</taxon>
        <taxon>Tracheophyta</taxon>
        <taxon>Spermatophyta</taxon>
        <taxon>Magnoliopsida</taxon>
        <taxon>Magnoliidae</taxon>
        <taxon>Laurales</taxon>
        <taxon>Lauraceae</taxon>
        <taxon>Cinnamomum</taxon>
    </lineage>
</organism>
<dbReference type="GO" id="GO:0016788">
    <property type="term" value="F:hydrolase activity, acting on ester bonds"/>
    <property type="evidence" value="ECO:0007669"/>
    <property type="project" value="InterPro"/>
</dbReference>
<dbReference type="PANTHER" id="PTHR45650">
    <property type="entry name" value="GDSL-LIKE LIPASE/ACYLHYDROLASE-RELATED"/>
    <property type="match status" value="1"/>
</dbReference>
<dbReference type="GO" id="GO:0005576">
    <property type="term" value="C:extracellular region"/>
    <property type="evidence" value="ECO:0007669"/>
    <property type="project" value="UniProtKB-SubCell"/>
</dbReference>
<evidence type="ECO:0000256" key="6">
    <source>
        <dbReference type="ARBA" id="ARBA00022963"/>
    </source>
</evidence>
<dbReference type="InterPro" id="IPR001087">
    <property type="entry name" value="GDSL"/>
</dbReference>
<evidence type="ECO:0000256" key="3">
    <source>
        <dbReference type="ARBA" id="ARBA00022525"/>
    </source>
</evidence>
<dbReference type="InterPro" id="IPR035669">
    <property type="entry name" value="SGNH_plant_lipase-like"/>
</dbReference>
<dbReference type="STRING" id="337451.A0A443N4Y6"/>
<dbReference type="PANTHER" id="PTHR45650:SF2">
    <property type="entry name" value="OS06G0560700 PROTEIN"/>
    <property type="match status" value="1"/>
</dbReference>
<evidence type="ECO:0000256" key="2">
    <source>
        <dbReference type="ARBA" id="ARBA00008668"/>
    </source>
</evidence>
<evidence type="ECO:0000313" key="9">
    <source>
        <dbReference type="EMBL" id="RWR73576.1"/>
    </source>
</evidence>
<name>A0A443N4Y6_9MAGN</name>
<dbReference type="Gene3D" id="3.40.50.1110">
    <property type="entry name" value="SGNH hydrolase"/>
    <property type="match status" value="1"/>
</dbReference>
<dbReference type="CDD" id="cd01837">
    <property type="entry name" value="SGNH_plant_lipase_like"/>
    <property type="match status" value="1"/>
</dbReference>
<evidence type="ECO:0000313" key="10">
    <source>
        <dbReference type="Proteomes" id="UP000283530"/>
    </source>
</evidence>
<comment type="similarity">
    <text evidence="2">Belongs to the 'GDSL' lipolytic enzyme family.</text>
</comment>
<dbReference type="EMBL" id="QPKB01000001">
    <property type="protein sequence ID" value="RWR73576.1"/>
    <property type="molecule type" value="Genomic_DNA"/>
</dbReference>
<keyword evidence="4 8" id="KW-0732">Signal</keyword>
<dbReference type="GO" id="GO:0016042">
    <property type="term" value="P:lipid catabolic process"/>
    <property type="evidence" value="ECO:0007669"/>
    <property type="project" value="UniProtKB-KW"/>
</dbReference>
<keyword evidence="7" id="KW-0443">Lipid metabolism</keyword>
<feature type="chain" id="PRO_5019324511" evidence="8">
    <location>
        <begin position="23"/>
        <end position="368"/>
    </location>
</feature>
<dbReference type="Proteomes" id="UP000283530">
    <property type="component" value="Unassembled WGS sequence"/>
</dbReference>
<keyword evidence="10" id="KW-1185">Reference proteome</keyword>
<dbReference type="SUPFAM" id="SSF52266">
    <property type="entry name" value="SGNH hydrolase"/>
    <property type="match status" value="1"/>
</dbReference>
<reference evidence="9 10" key="1">
    <citation type="journal article" date="2019" name="Nat. Plants">
        <title>Stout camphor tree genome fills gaps in understanding of flowering plant genome evolution.</title>
        <authorList>
            <person name="Chaw S.M."/>
            <person name="Liu Y.C."/>
            <person name="Wu Y.W."/>
            <person name="Wang H.Y."/>
            <person name="Lin C.I."/>
            <person name="Wu C.S."/>
            <person name="Ke H.M."/>
            <person name="Chang L.Y."/>
            <person name="Hsu C.Y."/>
            <person name="Yang H.T."/>
            <person name="Sudianto E."/>
            <person name="Hsu M.H."/>
            <person name="Wu K.P."/>
            <person name="Wang L.N."/>
            <person name="Leebens-Mack J.H."/>
            <person name="Tsai I.J."/>
        </authorList>
    </citation>
    <scope>NUCLEOTIDE SEQUENCE [LARGE SCALE GENOMIC DNA]</scope>
    <source>
        <strain evidence="10">cv. Chaw 1501</strain>
        <tissue evidence="9">Young leaves</tissue>
    </source>
</reference>
<comment type="subcellular location">
    <subcellularLocation>
        <location evidence="1">Secreted</location>
    </subcellularLocation>
</comment>